<dbReference type="EMBL" id="CP016076">
    <property type="protein sequence ID" value="APU14583.1"/>
    <property type="molecule type" value="Genomic_DNA"/>
</dbReference>
<evidence type="ECO:0000313" key="2">
    <source>
        <dbReference type="EMBL" id="APU14583.1"/>
    </source>
</evidence>
<evidence type="ECO:0000313" key="3">
    <source>
        <dbReference type="Proteomes" id="UP000185511"/>
    </source>
</evidence>
<name>A0AAC9LAZ0_9PSEU</name>
<protein>
    <submittedName>
        <fullName evidence="2">Uncharacterized protein</fullName>
    </submittedName>
</protein>
<dbReference type="AlphaFoldDB" id="A0AAC9LAZ0"/>
<dbReference type="RefSeq" id="WP_075740425.1">
    <property type="nucleotide sequence ID" value="NZ_CP016076.1"/>
</dbReference>
<reference evidence="3" key="1">
    <citation type="submission" date="2016-06" db="EMBL/GenBank/DDBJ databases">
        <title>Complete genome sequence of Actinoalloteichus fjordicus DSM 46855 (=ADI127-17), type strain of the new species Actinoalloteichus fjordicus.</title>
        <authorList>
            <person name="Ruckert C."/>
            <person name="Nouioui I."/>
            <person name="Willmese J."/>
            <person name="van Wezel G."/>
            <person name="Klenk H.-P."/>
            <person name="Kalinowski J."/>
            <person name="Zotchev S.B."/>
        </authorList>
    </citation>
    <scope>NUCLEOTIDE SEQUENCE [LARGE SCALE GENOMIC DNA]</scope>
    <source>
        <strain evidence="3">ADI127-7</strain>
    </source>
</reference>
<dbReference type="InterPro" id="IPR029058">
    <property type="entry name" value="AB_hydrolase_fold"/>
</dbReference>
<accession>A0AAC9LAZ0</accession>
<dbReference type="Proteomes" id="UP000185511">
    <property type="component" value="Chromosome"/>
</dbReference>
<proteinExistence type="predicted"/>
<feature type="region of interest" description="Disordered" evidence="1">
    <location>
        <begin position="100"/>
        <end position="119"/>
    </location>
</feature>
<dbReference type="Gene3D" id="3.40.50.1820">
    <property type="entry name" value="alpha/beta hydrolase"/>
    <property type="match status" value="1"/>
</dbReference>
<organism evidence="2 3">
    <name type="scientific">Actinoalloteichus fjordicus</name>
    <dbReference type="NCBI Taxonomy" id="1612552"/>
    <lineage>
        <taxon>Bacteria</taxon>
        <taxon>Bacillati</taxon>
        <taxon>Actinomycetota</taxon>
        <taxon>Actinomycetes</taxon>
        <taxon>Pseudonocardiales</taxon>
        <taxon>Pseudonocardiaceae</taxon>
        <taxon>Actinoalloteichus</taxon>
    </lineage>
</organism>
<evidence type="ECO:0000256" key="1">
    <source>
        <dbReference type="SAM" id="MobiDB-lite"/>
    </source>
</evidence>
<dbReference type="KEGG" id="acad:UA74_12615"/>
<sequence length="186" mass="20105">MAHGDALGGEPADVVARVTRYGEWLADSADVPKLLRTFEPGPGTMTGPALLEWCAATITGLEIVGHPLVAGHHTPEDQPDAIAASLAAWLDRHGLRRDRRRRRRWMSGSTGEHRRGDGACLPSARSMRLPRCDAGRDGTCDRLLWPPVARVVSGADESTRGGRSDRRMAGVRGVGVDAGHVDHRRL</sequence>
<keyword evidence="3" id="KW-1185">Reference proteome</keyword>
<gene>
    <name evidence="2" type="ORF">UA74_12615</name>
</gene>